<feature type="domain" description="IRG-type G" evidence="5">
    <location>
        <begin position="69"/>
        <end position="250"/>
    </location>
</feature>
<dbReference type="GO" id="GO:0016787">
    <property type="term" value="F:hydrolase activity"/>
    <property type="evidence" value="ECO:0007669"/>
    <property type="project" value="UniProtKB-KW"/>
</dbReference>
<dbReference type="Ensembl" id="ENSNMLT00000031024.1">
    <property type="protein sequence ID" value="ENSNMLP00000027772.1"/>
    <property type="gene ID" value="ENSNMLG00000017697.1"/>
</dbReference>
<dbReference type="AlphaFoldDB" id="A0A8C6WS81"/>
<dbReference type="InterPro" id="IPR027417">
    <property type="entry name" value="P-loop_NTPase"/>
</dbReference>
<evidence type="ECO:0000256" key="2">
    <source>
        <dbReference type="ARBA" id="ARBA00022741"/>
    </source>
</evidence>
<reference evidence="6" key="1">
    <citation type="submission" date="2025-08" db="UniProtKB">
        <authorList>
            <consortium name="Ensembl"/>
        </authorList>
    </citation>
    <scope>IDENTIFICATION</scope>
</reference>
<dbReference type="Proteomes" id="UP000694523">
    <property type="component" value="Unplaced"/>
</dbReference>
<evidence type="ECO:0000256" key="3">
    <source>
        <dbReference type="ARBA" id="ARBA00022801"/>
    </source>
</evidence>
<accession>A0A8C6WS81</accession>
<dbReference type="SUPFAM" id="SSF52540">
    <property type="entry name" value="P-loop containing nucleoside triphosphate hydrolases"/>
    <property type="match status" value="1"/>
</dbReference>
<dbReference type="Pfam" id="PF05049">
    <property type="entry name" value="IIGP"/>
    <property type="match status" value="1"/>
</dbReference>
<dbReference type="GO" id="GO:0016020">
    <property type="term" value="C:membrane"/>
    <property type="evidence" value="ECO:0007669"/>
    <property type="project" value="InterPro"/>
</dbReference>
<keyword evidence="4" id="KW-0342">GTP-binding</keyword>
<evidence type="ECO:0000313" key="6">
    <source>
        <dbReference type="Ensembl" id="ENSNMLP00000027772.1"/>
    </source>
</evidence>
<keyword evidence="7" id="KW-1185">Reference proteome</keyword>
<dbReference type="FunFam" id="3.40.50.300:FF:000541">
    <property type="entry name" value="Immunity related GTPase M"/>
    <property type="match status" value="1"/>
</dbReference>
<dbReference type="InterPro" id="IPR005225">
    <property type="entry name" value="Small_GTP-bd"/>
</dbReference>
<organism evidence="6 7">
    <name type="scientific">Neogobius melanostomus</name>
    <name type="common">round goby</name>
    <dbReference type="NCBI Taxonomy" id="47308"/>
    <lineage>
        <taxon>Eukaryota</taxon>
        <taxon>Metazoa</taxon>
        <taxon>Chordata</taxon>
        <taxon>Craniata</taxon>
        <taxon>Vertebrata</taxon>
        <taxon>Euteleostomi</taxon>
        <taxon>Actinopterygii</taxon>
        <taxon>Neopterygii</taxon>
        <taxon>Teleostei</taxon>
        <taxon>Neoteleostei</taxon>
        <taxon>Acanthomorphata</taxon>
        <taxon>Gobiaria</taxon>
        <taxon>Gobiiformes</taxon>
        <taxon>Gobioidei</taxon>
        <taxon>Gobiidae</taxon>
        <taxon>Benthophilinae</taxon>
        <taxon>Neogobiini</taxon>
        <taxon>Neogobius</taxon>
    </lineage>
</organism>
<evidence type="ECO:0000256" key="4">
    <source>
        <dbReference type="ARBA" id="ARBA00023134"/>
    </source>
</evidence>
<evidence type="ECO:0000259" key="5">
    <source>
        <dbReference type="PROSITE" id="PS51716"/>
    </source>
</evidence>
<dbReference type="InterPro" id="IPR030385">
    <property type="entry name" value="G_IRG_dom"/>
</dbReference>
<proteinExistence type="inferred from homology"/>
<dbReference type="Gene3D" id="3.40.50.300">
    <property type="entry name" value="P-loop containing nucleotide triphosphate hydrolases"/>
    <property type="match status" value="1"/>
</dbReference>
<name>A0A8C6WS81_9GOBI</name>
<evidence type="ECO:0000256" key="1">
    <source>
        <dbReference type="ARBA" id="ARBA00005429"/>
    </source>
</evidence>
<dbReference type="InterPro" id="IPR007743">
    <property type="entry name" value="Immunity-related_GTPase-like"/>
</dbReference>
<reference evidence="6" key="2">
    <citation type="submission" date="2025-09" db="UniProtKB">
        <authorList>
            <consortium name="Ensembl"/>
        </authorList>
    </citation>
    <scope>IDENTIFICATION</scope>
</reference>
<dbReference type="PANTHER" id="PTHR32341">
    <property type="entry name" value="INTERFERON-INDUCIBLE GTPASE"/>
    <property type="match status" value="1"/>
</dbReference>
<sequence>MAEKGISLIPYYYQHYDWPRVTDYKYIFLLFLFISFFLYEEGIKTALQNRDLAQAAEMAQKYLDKSYNVRVNIGITGESGSGKSTLVNALRGIKNKTEGAAKTGVNETTTERTEYPHPKNNNIRIWDLPGIGTVKFTADKYIKKMEFEKYDFFIIVSNDRFRENDAKLAKEIQKMNKKFYFVRAKIDQNITSAKEEDPNTKEEDVLKEVRDNCTEELKKLGFESPKVFLVSGFRLPLYEFNDLWKTLDVELPKHQRDVLLLALPNISLDVIEQKKQTLASRITWLTVTSVAVAAVPITGLSCAVDIKIILGFAIYCVVSLGLTPDLLQKLSDVSGVSLEDLKVEIKSPLAGAEITKDLIIKFLSSSATVITEIAIEEGLRFVPIIGTLVAMSLSGVTTYNALNYILNSLTEDAQRVCKRSVGLSTSV</sequence>
<keyword evidence="3" id="KW-0378">Hydrolase</keyword>
<dbReference type="GO" id="GO:0005525">
    <property type="term" value="F:GTP binding"/>
    <property type="evidence" value="ECO:0007669"/>
    <property type="project" value="UniProtKB-KW"/>
</dbReference>
<protein>
    <recommendedName>
        <fullName evidence="5">IRG-type G domain-containing protein</fullName>
    </recommendedName>
</protein>
<dbReference type="PANTHER" id="PTHR32341:SF10">
    <property type="entry name" value="INTERFERON-INDUCIBLE GTPASE 5"/>
    <property type="match status" value="1"/>
</dbReference>
<evidence type="ECO:0000313" key="7">
    <source>
        <dbReference type="Proteomes" id="UP000694523"/>
    </source>
</evidence>
<comment type="similarity">
    <text evidence="1">Belongs to the TRAFAC class dynamin-like GTPase superfamily. IRG family.</text>
</comment>
<dbReference type="PROSITE" id="PS51716">
    <property type="entry name" value="G_IRG"/>
    <property type="match status" value="1"/>
</dbReference>
<dbReference type="NCBIfam" id="TIGR00231">
    <property type="entry name" value="small_GTP"/>
    <property type="match status" value="1"/>
</dbReference>
<dbReference type="InterPro" id="IPR051515">
    <property type="entry name" value="IRG"/>
</dbReference>
<keyword evidence="2" id="KW-0547">Nucleotide-binding</keyword>